<evidence type="ECO:0000256" key="2">
    <source>
        <dbReference type="SAM" id="Phobius"/>
    </source>
</evidence>
<feature type="region of interest" description="Disordered" evidence="1">
    <location>
        <begin position="62"/>
        <end position="115"/>
    </location>
</feature>
<accession>A0A059B5K0</accession>
<name>A0A059B5K0_EUCGR</name>
<dbReference type="OrthoDB" id="909678at2759"/>
<dbReference type="OMA" id="QDSANHA"/>
<keyword evidence="2" id="KW-1133">Transmembrane helix</keyword>
<feature type="compositionally biased region" description="Basic residues" evidence="1">
    <location>
        <begin position="88"/>
        <end position="100"/>
    </location>
</feature>
<evidence type="ECO:0000256" key="1">
    <source>
        <dbReference type="SAM" id="MobiDB-lite"/>
    </source>
</evidence>
<dbReference type="InParanoid" id="A0A059B5K0"/>
<keyword evidence="2" id="KW-0472">Membrane</keyword>
<evidence type="ECO:0008006" key="4">
    <source>
        <dbReference type="Google" id="ProtNLM"/>
    </source>
</evidence>
<dbReference type="KEGG" id="egr:104415247"/>
<feature type="region of interest" description="Disordered" evidence="1">
    <location>
        <begin position="1"/>
        <end position="33"/>
    </location>
</feature>
<dbReference type="EMBL" id="KK198760">
    <property type="protein sequence ID" value="KCW61319.1"/>
    <property type="molecule type" value="Genomic_DNA"/>
</dbReference>
<organism evidence="3">
    <name type="scientific">Eucalyptus grandis</name>
    <name type="common">Flooded gum</name>
    <dbReference type="NCBI Taxonomy" id="71139"/>
    <lineage>
        <taxon>Eukaryota</taxon>
        <taxon>Viridiplantae</taxon>
        <taxon>Streptophyta</taxon>
        <taxon>Embryophyta</taxon>
        <taxon>Tracheophyta</taxon>
        <taxon>Spermatophyta</taxon>
        <taxon>Magnoliopsida</taxon>
        <taxon>eudicotyledons</taxon>
        <taxon>Gunneridae</taxon>
        <taxon>Pentapetalae</taxon>
        <taxon>rosids</taxon>
        <taxon>malvids</taxon>
        <taxon>Myrtales</taxon>
        <taxon>Myrtaceae</taxon>
        <taxon>Myrtoideae</taxon>
        <taxon>Eucalypteae</taxon>
        <taxon>Eucalyptus</taxon>
    </lineage>
</organism>
<sequence length="239" mass="25828">MEHRDRDFDIDLEVGGNCSEEGSSEDSTSDTKKEVNLVSEFYGRLNDSSAKDEECGGFYGNILNSDGVDVRNMPKLVGEKSPGSTQKEKRKKTSNKKAPKPPRPPRGPSLDSADQKLIKEIAQLATLKRARIERMKALKKAKMTRASSSSQNSVIAMVFTGLFLLVILFQGIAPRTKSSVATFEGSPESAGSPLGGLISVQYNQNSYITHMNGPTYGSPRLVEEVAGSSAEKKPGRVAG</sequence>
<feature type="transmembrane region" description="Helical" evidence="2">
    <location>
        <begin position="153"/>
        <end position="173"/>
    </location>
</feature>
<dbReference type="AlphaFoldDB" id="A0A059B5K0"/>
<dbReference type="Gramene" id="KCW61319">
    <property type="protein sequence ID" value="KCW61319"/>
    <property type="gene ID" value="EUGRSUZ_H04066"/>
</dbReference>
<protein>
    <recommendedName>
        <fullName evidence="4">Transmembrane protein</fullName>
    </recommendedName>
</protein>
<dbReference type="PANTHER" id="PTHR34188">
    <property type="entry name" value="OS01G0299500 PROTEIN"/>
    <property type="match status" value="1"/>
</dbReference>
<dbReference type="PANTHER" id="PTHR34188:SF20">
    <property type="entry name" value="PROTEIN, PUTATIVE-RELATED"/>
    <property type="match status" value="1"/>
</dbReference>
<dbReference type="STRING" id="71139.A0A059B5K0"/>
<gene>
    <name evidence="3" type="ORF">EUGRSUZ_H04066</name>
</gene>
<keyword evidence="2" id="KW-0812">Transmembrane</keyword>
<evidence type="ECO:0000313" key="3">
    <source>
        <dbReference type="EMBL" id="KCW61319.1"/>
    </source>
</evidence>
<proteinExistence type="predicted"/>
<dbReference type="eggNOG" id="ENOG502S30Q">
    <property type="taxonomic scope" value="Eukaryota"/>
</dbReference>
<reference evidence="3" key="1">
    <citation type="submission" date="2013-07" db="EMBL/GenBank/DDBJ databases">
        <title>The genome of Eucalyptus grandis.</title>
        <authorList>
            <person name="Schmutz J."/>
            <person name="Hayes R."/>
            <person name="Myburg A."/>
            <person name="Tuskan G."/>
            <person name="Grattapaglia D."/>
            <person name="Rokhsar D.S."/>
        </authorList>
    </citation>
    <scope>NUCLEOTIDE SEQUENCE</scope>
    <source>
        <tissue evidence="3">Leaf extractions</tissue>
    </source>
</reference>